<dbReference type="RefSeq" id="WP_115543526.1">
    <property type="nucleotide sequence ID" value="NZ_NXLQ01000022.1"/>
</dbReference>
<evidence type="ECO:0000313" key="1">
    <source>
        <dbReference type="EMBL" id="RDU63594.1"/>
    </source>
</evidence>
<organism evidence="1 2">
    <name type="scientific">Helicobacter didelphidarum</name>
    <dbReference type="NCBI Taxonomy" id="2040648"/>
    <lineage>
        <taxon>Bacteria</taxon>
        <taxon>Pseudomonadati</taxon>
        <taxon>Campylobacterota</taxon>
        <taxon>Epsilonproteobacteria</taxon>
        <taxon>Campylobacterales</taxon>
        <taxon>Helicobacteraceae</taxon>
        <taxon>Helicobacter</taxon>
    </lineage>
</organism>
<keyword evidence="2" id="KW-1185">Reference proteome</keyword>
<dbReference type="OrthoDB" id="5323923at2"/>
<dbReference type="EMBL" id="NXLQ01000022">
    <property type="protein sequence ID" value="RDU63594.1"/>
    <property type="molecule type" value="Genomic_DNA"/>
</dbReference>
<gene>
    <name evidence="1" type="ORF">CQA53_08220</name>
</gene>
<protein>
    <recommendedName>
        <fullName evidence="3">Lipoprotein</fullName>
    </recommendedName>
</protein>
<name>A0A3D8IFW3_9HELI</name>
<accession>A0A3D8IFW3</accession>
<dbReference type="AlphaFoldDB" id="A0A3D8IFW3"/>
<dbReference type="Proteomes" id="UP000256379">
    <property type="component" value="Unassembled WGS sequence"/>
</dbReference>
<evidence type="ECO:0008006" key="3">
    <source>
        <dbReference type="Google" id="ProtNLM"/>
    </source>
</evidence>
<evidence type="ECO:0000313" key="2">
    <source>
        <dbReference type="Proteomes" id="UP000256379"/>
    </source>
</evidence>
<dbReference type="PROSITE" id="PS51257">
    <property type="entry name" value="PROKAR_LIPOPROTEIN"/>
    <property type="match status" value="1"/>
</dbReference>
<sequence>MLSKIFFFTFGCIILLLYGCSSYFGKNEHLTIAPQTLAQNSRMVLLSSQDSKLKIAARLTYLNEIDSSIFHGREYFFLEIFNDDENIVLPDSMQLTMFNRKPLWIRQINQKELDDMLVLENDLSDGYLIAFRRANAFEQKKIQIALSLPNYRVGVFDFSYILLKTKL</sequence>
<proteinExistence type="predicted"/>
<reference evidence="1 2" key="1">
    <citation type="submission" date="2018-04" db="EMBL/GenBank/DDBJ databases">
        <title>Novel Campyloabacter and Helicobacter Species and Strains.</title>
        <authorList>
            <person name="Mannion A.J."/>
            <person name="Shen Z."/>
            <person name="Fox J.G."/>
        </authorList>
    </citation>
    <scope>NUCLEOTIDE SEQUENCE [LARGE SCALE GENOMIC DNA]</scope>
    <source>
        <strain evidence="1 2">MIT 17-337</strain>
    </source>
</reference>
<comment type="caution">
    <text evidence="1">The sequence shown here is derived from an EMBL/GenBank/DDBJ whole genome shotgun (WGS) entry which is preliminary data.</text>
</comment>